<dbReference type="VEuPathDB" id="VectorBase:HLOH_046897"/>
<keyword evidence="2" id="KW-1185">Reference proteome</keyword>
<protein>
    <recommendedName>
        <fullName evidence="3">PiggyBac transposable element-derived protein domain-containing protein</fullName>
    </recommendedName>
</protein>
<dbReference type="Proteomes" id="UP000821853">
    <property type="component" value="Chromosome 10"/>
</dbReference>
<name>A0A9J6FES7_HAELO</name>
<proteinExistence type="predicted"/>
<evidence type="ECO:0000313" key="2">
    <source>
        <dbReference type="Proteomes" id="UP000821853"/>
    </source>
</evidence>
<dbReference type="PANTHER" id="PTHR46599:SF3">
    <property type="entry name" value="PIGGYBAC TRANSPOSABLE ELEMENT-DERIVED PROTEIN 4"/>
    <property type="match status" value="1"/>
</dbReference>
<evidence type="ECO:0008006" key="3">
    <source>
        <dbReference type="Google" id="ProtNLM"/>
    </source>
</evidence>
<dbReference type="OMA" id="LMKCARW"/>
<dbReference type="EMBL" id="JABSTR010000002">
    <property type="protein sequence ID" value="KAH9364774.1"/>
    <property type="molecule type" value="Genomic_DNA"/>
</dbReference>
<accession>A0A9J6FES7</accession>
<dbReference type="AlphaFoldDB" id="A0A9J6FES7"/>
<reference evidence="1 2" key="1">
    <citation type="journal article" date="2020" name="Cell">
        <title>Large-Scale Comparative Analyses of Tick Genomes Elucidate Their Genetic Diversity and Vector Capacities.</title>
        <authorList>
            <consortium name="Tick Genome and Microbiome Consortium (TIGMIC)"/>
            <person name="Jia N."/>
            <person name="Wang J."/>
            <person name="Shi W."/>
            <person name="Du L."/>
            <person name="Sun Y."/>
            <person name="Zhan W."/>
            <person name="Jiang J.F."/>
            <person name="Wang Q."/>
            <person name="Zhang B."/>
            <person name="Ji P."/>
            <person name="Bell-Sakyi L."/>
            <person name="Cui X.M."/>
            <person name="Yuan T.T."/>
            <person name="Jiang B.G."/>
            <person name="Yang W.F."/>
            <person name="Lam T.T."/>
            <person name="Chang Q.C."/>
            <person name="Ding S.J."/>
            <person name="Wang X.J."/>
            <person name="Zhu J.G."/>
            <person name="Ruan X.D."/>
            <person name="Zhao L."/>
            <person name="Wei J.T."/>
            <person name="Ye R.Z."/>
            <person name="Que T.C."/>
            <person name="Du C.H."/>
            <person name="Zhou Y.H."/>
            <person name="Cheng J.X."/>
            <person name="Dai P.F."/>
            <person name="Guo W.B."/>
            <person name="Han X.H."/>
            <person name="Huang E.J."/>
            <person name="Li L.F."/>
            <person name="Wei W."/>
            <person name="Gao Y.C."/>
            <person name="Liu J.Z."/>
            <person name="Shao H.Z."/>
            <person name="Wang X."/>
            <person name="Wang C.C."/>
            <person name="Yang T.C."/>
            <person name="Huo Q.B."/>
            <person name="Li W."/>
            <person name="Chen H.Y."/>
            <person name="Chen S.E."/>
            <person name="Zhou L.G."/>
            <person name="Ni X.B."/>
            <person name="Tian J.H."/>
            <person name="Sheng Y."/>
            <person name="Liu T."/>
            <person name="Pan Y.S."/>
            <person name="Xia L.Y."/>
            <person name="Li J."/>
            <person name="Zhao F."/>
            <person name="Cao W.C."/>
        </authorList>
    </citation>
    <scope>NUCLEOTIDE SEQUENCE [LARGE SCALE GENOMIC DNA]</scope>
    <source>
        <strain evidence="1">HaeL-2018</strain>
    </source>
</reference>
<dbReference type="PANTHER" id="PTHR46599">
    <property type="entry name" value="PIGGYBAC TRANSPOSABLE ELEMENT-DERIVED PROTEIN 4"/>
    <property type="match status" value="1"/>
</dbReference>
<comment type="caution">
    <text evidence="1">The sequence shown here is derived from an EMBL/GenBank/DDBJ whole genome shotgun (WGS) entry which is preliminary data.</text>
</comment>
<organism evidence="1 2">
    <name type="scientific">Haemaphysalis longicornis</name>
    <name type="common">Bush tick</name>
    <dbReference type="NCBI Taxonomy" id="44386"/>
    <lineage>
        <taxon>Eukaryota</taxon>
        <taxon>Metazoa</taxon>
        <taxon>Ecdysozoa</taxon>
        <taxon>Arthropoda</taxon>
        <taxon>Chelicerata</taxon>
        <taxon>Arachnida</taxon>
        <taxon>Acari</taxon>
        <taxon>Parasitiformes</taxon>
        <taxon>Ixodida</taxon>
        <taxon>Ixodoidea</taxon>
        <taxon>Ixodidae</taxon>
        <taxon>Haemaphysalinae</taxon>
        <taxon>Haemaphysalis</taxon>
    </lineage>
</organism>
<gene>
    <name evidence="1" type="ORF">HPB48_009195</name>
</gene>
<evidence type="ECO:0000313" key="1">
    <source>
        <dbReference type="EMBL" id="KAH9364774.1"/>
    </source>
</evidence>
<dbReference type="OrthoDB" id="6500447at2759"/>
<sequence>MRNEKVGGQWTETAVHGGLQGREDRSDQLIASGNVLMKCARWWKTLLVHRIDIAVVNSFVLFEEHRRGHPEVRELRRKSGCDQLAFRIELVQQLLQIDDTSSGTASPTQKLQHRPNVADKRRNCNMCNANRKVQQKTSIVCERCGV</sequence>